<evidence type="ECO:0000313" key="2">
    <source>
        <dbReference type="RefSeq" id="XP_004488600.1"/>
    </source>
</evidence>
<dbReference type="eggNOG" id="ENOG502S0HG">
    <property type="taxonomic scope" value="Eukaryota"/>
</dbReference>
<name>A0A1S2XID2_CICAR</name>
<dbReference type="STRING" id="3827.A0A1S2XID2"/>
<evidence type="ECO:0000313" key="1">
    <source>
        <dbReference type="Proteomes" id="UP000087171"/>
    </source>
</evidence>
<dbReference type="InterPro" id="IPR003832">
    <property type="entry name" value="DUF212"/>
</dbReference>
<reference evidence="1" key="1">
    <citation type="journal article" date="2013" name="Nat. Biotechnol.">
        <title>Draft genome sequence of chickpea (Cicer arietinum) provides a resource for trait improvement.</title>
        <authorList>
            <person name="Varshney R.K."/>
            <person name="Song C."/>
            <person name="Saxena R.K."/>
            <person name="Azam S."/>
            <person name="Yu S."/>
            <person name="Sharpe A.G."/>
            <person name="Cannon S."/>
            <person name="Baek J."/>
            <person name="Rosen B.D."/>
            <person name="Tar'an B."/>
            <person name="Millan T."/>
            <person name="Zhang X."/>
            <person name="Ramsay L.D."/>
            <person name="Iwata A."/>
            <person name="Wang Y."/>
            <person name="Nelson W."/>
            <person name="Farmer A.D."/>
            <person name="Gaur P.M."/>
            <person name="Soderlund C."/>
            <person name="Penmetsa R.V."/>
            <person name="Xu C."/>
            <person name="Bharti A.K."/>
            <person name="He W."/>
            <person name="Winter P."/>
            <person name="Zhao S."/>
            <person name="Hane J.K."/>
            <person name="Carrasquilla-Garcia N."/>
            <person name="Condie J.A."/>
            <person name="Upadhyaya H.D."/>
            <person name="Luo M.C."/>
            <person name="Thudi M."/>
            <person name="Gowda C.L."/>
            <person name="Singh N.P."/>
            <person name="Lichtenzveig J."/>
            <person name="Gali K.K."/>
            <person name="Rubio J."/>
            <person name="Nadarajan N."/>
            <person name="Dolezel J."/>
            <person name="Bansal K.C."/>
            <person name="Xu X."/>
            <person name="Edwards D."/>
            <person name="Zhang G."/>
            <person name="Kahl G."/>
            <person name="Gil J."/>
            <person name="Singh K.B."/>
            <person name="Datta S.K."/>
            <person name="Jackson S.A."/>
            <person name="Wang J."/>
            <person name="Cook D.R."/>
        </authorList>
    </citation>
    <scope>NUCLEOTIDE SEQUENCE [LARGE SCALE GENOMIC DNA]</scope>
    <source>
        <strain evidence="1">cv. CDC Frontier</strain>
    </source>
</reference>
<dbReference type="PaxDb" id="3827-XP_004488600.1"/>
<dbReference type="PANTHER" id="PTHR31446">
    <property type="entry name" value="ACID PHOSPHATASE/VANADIUM-DEPENDENT HALOPEROXIDASE-RELATED PROTEIN"/>
    <property type="match status" value="1"/>
</dbReference>
<dbReference type="KEGG" id="cam:101498665"/>
<dbReference type="GeneID" id="101498665"/>
<accession>A0A1S2XID2</accession>
<dbReference type="RefSeq" id="XP_004488600.1">
    <property type="nucleotide sequence ID" value="XM_004488543.3"/>
</dbReference>
<organism evidence="1 2">
    <name type="scientific">Cicer arietinum</name>
    <name type="common">Chickpea</name>
    <name type="synonym">Garbanzo</name>
    <dbReference type="NCBI Taxonomy" id="3827"/>
    <lineage>
        <taxon>Eukaryota</taxon>
        <taxon>Viridiplantae</taxon>
        <taxon>Streptophyta</taxon>
        <taxon>Embryophyta</taxon>
        <taxon>Tracheophyta</taxon>
        <taxon>Spermatophyta</taxon>
        <taxon>Magnoliopsida</taxon>
        <taxon>eudicotyledons</taxon>
        <taxon>Gunneridae</taxon>
        <taxon>Pentapetalae</taxon>
        <taxon>rosids</taxon>
        <taxon>fabids</taxon>
        <taxon>Fabales</taxon>
        <taxon>Fabaceae</taxon>
        <taxon>Papilionoideae</taxon>
        <taxon>50 kb inversion clade</taxon>
        <taxon>NPAAA clade</taxon>
        <taxon>Hologalegina</taxon>
        <taxon>IRL clade</taxon>
        <taxon>Cicereae</taxon>
        <taxon>Cicer</taxon>
    </lineage>
</organism>
<dbReference type="Pfam" id="PF02681">
    <property type="entry name" value="DUF212"/>
    <property type="match status" value="1"/>
</dbReference>
<gene>
    <name evidence="2" type="primary">LOC101498665</name>
</gene>
<dbReference type="CDD" id="cd01610">
    <property type="entry name" value="PAP2_like"/>
    <property type="match status" value="1"/>
</dbReference>
<dbReference type="PANTHER" id="PTHR31446:SF2">
    <property type="entry name" value="ACID PHOSPHATASE_VANADIUM-DEPENDENT HALOPEROXIDASE-RELATED PROTEIN"/>
    <property type="match status" value="1"/>
</dbReference>
<keyword evidence="1" id="KW-1185">Reference proteome</keyword>
<dbReference type="OrthoDB" id="1909848at2759"/>
<dbReference type="AlphaFoldDB" id="A0A1S2XID2"/>
<protein>
    <submittedName>
        <fullName evidence="2">Uncharacterized protein LOC101498665</fullName>
    </submittedName>
</protein>
<dbReference type="Proteomes" id="UP000087171">
    <property type="component" value="Chromosome Ca1"/>
</dbReference>
<sequence>MLGTMMLLQQSNFSSIPSSLKQRNPLLHKQNFPFYFPRSPNASTFRISSLGDIAQIAHNKVLIAAGVSMAIGQISKPFTSVFLYGKEFDIKALLQPGGFPSSHSSATVSCATFLGLERGLSDPIFGLAVVYAGLVMYDAQGVRREVGIHAKTVNKLLLQMHLNHLHSKHKDALINSHPDSSNPPKLEAHEKSLLSLEAKSLEPQQANASVLVKSGSKIKLSDEELLSSDLFSEDSKQISKLVSDGLLQLKETVGHTEVEVIAGAFLGFLVGLAVYNFK</sequence>
<reference evidence="2" key="2">
    <citation type="submission" date="2025-08" db="UniProtKB">
        <authorList>
            <consortium name="RefSeq"/>
        </authorList>
    </citation>
    <scope>IDENTIFICATION</scope>
    <source>
        <tissue evidence="2">Etiolated seedlings</tissue>
    </source>
</reference>
<proteinExistence type="predicted"/>